<name>A0ABV0Q6L6_9TELE</name>
<proteinExistence type="predicted"/>
<evidence type="ECO:0000256" key="1">
    <source>
        <dbReference type="SAM" id="Phobius"/>
    </source>
</evidence>
<comment type="caution">
    <text evidence="2">The sequence shown here is derived from an EMBL/GenBank/DDBJ whole genome shotgun (WGS) entry which is preliminary data.</text>
</comment>
<protein>
    <submittedName>
        <fullName evidence="2">Uncharacterized protein</fullName>
    </submittedName>
</protein>
<dbReference type="Proteomes" id="UP001434883">
    <property type="component" value="Unassembled WGS sequence"/>
</dbReference>
<evidence type="ECO:0000313" key="3">
    <source>
        <dbReference type="Proteomes" id="UP001434883"/>
    </source>
</evidence>
<keyword evidence="3" id="KW-1185">Reference proteome</keyword>
<accession>A0ABV0Q6L6</accession>
<keyword evidence="1" id="KW-1133">Transmembrane helix</keyword>
<dbReference type="EMBL" id="JAHRIN010000792">
    <property type="protein sequence ID" value="MEQ2191444.1"/>
    <property type="molecule type" value="Genomic_DNA"/>
</dbReference>
<evidence type="ECO:0000313" key="2">
    <source>
        <dbReference type="EMBL" id="MEQ2191444.1"/>
    </source>
</evidence>
<feature type="transmembrane region" description="Helical" evidence="1">
    <location>
        <begin position="92"/>
        <end position="112"/>
    </location>
</feature>
<feature type="transmembrane region" description="Helical" evidence="1">
    <location>
        <begin position="26"/>
        <end position="46"/>
    </location>
</feature>
<gene>
    <name evidence="2" type="ORF">XENOCAPTIV_028689</name>
</gene>
<sequence>MQPISIQRSIRQLNDKKAEHLKGCKMIFFFSCFLFHSSAPSVILHMRRNWTETGFYSLRSITSVHASITSHDNMSVSISSVPLCLSRPSLSALPLLFFPPTFFATLSLGGLWQEA</sequence>
<reference evidence="2 3" key="1">
    <citation type="submission" date="2021-06" db="EMBL/GenBank/DDBJ databases">
        <authorList>
            <person name="Palmer J.M."/>
        </authorList>
    </citation>
    <scope>NUCLEOTIDE SEQUENCE [LARGE SCALE GENOMIC DNA]</scope>
    <source>
        <strain evidence="2 3">XC_2019</strain>
        <tissue evidence="2">Muscle</tissue>
    </source>
</reference>
<keyword evidence="1" id="KW-0812">Transmembrane</keyword>
<keyword evidence="1" id="KW-0472">Membrane</keyword>
<organism evidence="2 3">
    <name type="scientific">Xenoophorus captivus</name>
    <dbReference type="NCBI Taxonomy" id="1517983"/>
    <lineage>
        <taxon>Eukaryota</taxon>
        <taxon>Metazoa</taxon>
        <taxon>Chordata</taxon>
        <taxon>Craniata</taxon>
        <taxon>Vertebrata</taxon>
        <taxon>Euteleostomi</taxon>
        <taxon>Actinopterygii</taxon>
        <taxon>Neopterygii</taxon>
        <taxon>Teleostei</taxon>
        <taxon>Neoteleostei</taxon>
        <taxon>Acanthomorphata</taxon>
        <taxon>Ovalentaria</taxon>
        <taxon>Atherinomorphae</taxon>
        <taxon>Cyprinodontiformes</taxon>
        <taxon>Goodeidae</taxon>
        <taxon>Xenoophorus</taxon>
    </lineage>
</organism>